<dbReference type="AlphaFoldDB" id="A0A650AF41"/>
<keyword evidence="1" id="KW-0496">Mitochondrion</keyword>
<reference evidence="1" key="1">
    <citation type="submission" date="2019-02" db="EMBL/GenBank/DDBJ databases">
        <title>The largest mitochondrial genome of Morchella importuna (272.2 kb) among fungi reservoir of numerous mitochondrial ORFs, repeatitive sequences and nuclear genome horizontal transfer.</title>
        <authorList>
            <person name="Liu W."/>
            <person name="Bian Y."/>
        </authorList>
    </citation>
    <scope>NUCLEOTIDE SEQUENCE</scope>
</reference>
<geneLocation type="mitochondrion" evidence="1"/>
<name>A0A650AF41_9PEZI</name>
<sequence length="144" mass="16510">MRSDRIKFSLVRTRRILTWPFGPRDRVHLNPIIEIRFSREFTIYSLLFSIPATSHARVGLDPRLSIPTYRRQFYGNWLLLASQPTTPTSTPTTVAEVLPTPSVPTIKHILWLITIPHALPYASVGVTLHLGTRVFRMSPEFGNF</sequence>
<protein>
    <submittedName>
        <fullName evidence="1">Uncharacterized protein</fullName>
    </submittedName>
</protein>
<gene>
    <name evidence="1" type="primary">orf144</name>
</gene>
<dbReference type="RefSeq" id="YP_009722240.1">
    <property type="nucleotide sequence ID" value="NC_045397.1"/>
</dbReference>
<evidence type="ECO:0000313" key="1">
    <source>
        <dbReference type="EMBL" id="QGN66642.1"/>
    </source>
</evidence>
<dbReference type="EMBL" id="MK527108">
    <property type="protein sequence ID" value="QGN66642.1"/>
    <property type="molecule type" value="Genomic_DNA"/>
</dbReference>
<dbReference type="GeneID" id="42905962"/>
<accession>A0A650AF41</accession>
<proteinExistence type="predicted"/>
<organism evidence="1">
    <name type="scientific">Morchella importuna</name>
    <dbReference type="NCBI Taxonomy" id="1174673"/>
    <lineage>
        <taxon>Eukaryota</taxon>
        <taxon>Fungi</taxon>
        <taxon>Dikarya</taxon>
        <taxon>Ascomycota</taxon>
        <taxon>Pezizomycotina</taxon>
        <taxon>Pezizomycetes</taxon>
        <taxon>Pezizales</taxon>
        <taxon>Morchellaceae</taxon>
        <taxon>Morchella</taxon>
    </lineage>
</organism>